<comment type="catalytic activity">
    <reaction evidence="10">
        <text>tetracosanoyl-CoA + oxidized [electron-transfer flavoprotein] + H(+) = (2E)-tetracosenoyl-CoA + reduced [electron-transfer flavoprotein]</text>
        <dbReference type="Rhea" id="RHEA:47232"/>
        <dbReference type="Rhea" id="RHEA-COMP:10685"/>
        <dbReference type="Rhea" id="RHEA-COMP:10686"/>
        <dbReference type="ChEBI" id="CHEBI:15378"/>
        <dbReference type="ChEBI" id="CHEBI:57692"/>
        <dbReference type="ChEBI" id="CHEBI:58307"/>
        <dbReference type="ChEBI" id="CHEBI:65052"/>
        <dbReference type="ChEBI" id="CHEBI:74693"/>
    </reaction>
    <physiologicalReaction direction="left-to-right" evidence="10">
        <dbReference type="Rhea" id="RHEA:47233"/>
    </physiologicalReaction>
</comment>
<evidence type="ECO:0000256" key="2">
    <source>
        <dbReference type="ARBA" id="ARBA00009347"/>
    </source>
</evidence>
<evidence type="ECO:0000313" key="16">
    <source>
        <dbReference type="EnsemblMetazoa" id="ISCW024772-PA"/>
    </source>
</evidence>
<name>B7QC48_IXOSC</name>
<sequence length="254" mass="28171">SIKSRAVLSPDGKHYILNGGKIWISNGGIADIFTVFAQTPVKTESGETKERITAFIVERGFGGVTSGPPEKKMGIKASNTATVNFDDTPVPVENVLGQVGEGFKVCPLRPIRVHQQHIYFLHCAPRNRSRKELCKRQGRDKRLGPPNLREKLPDALVTTVSLPRGPQAMTYMLSGNMDRGFTEYHLEAASTKVTASECAWYVTDESIQIHGGMGFMRDTGLERVQRDLRIFRIFEGANDILRLFVALQGLSQVL</sequence>
<accession>B7QC48</accession>
<comment type="function">
    <text evidence="8">Very long-chain specific acyl-CoA dehydrogenase is one of the acyl-CoA dehydrogenases that catalyze the first step of mitochondrial fatty acid beta-oxidation, an aerobic process breaking down fatty acids into acetyl-CoA and allowing the production of energy from fats. The first step of fatty acid beta-oxidation consists in the removal of one hydrogen from C-2 and C-3 of the straight-chain fatty acyl-CoA thioester, resulting in the formation of trans-2-enoyl-CoA. Among the different mitochondrial acyl-CoA dehydrogenases, very long-chain specific acyl-CoA dehydrogenase acts specifically on acyl-CoAs with saturated 12 to 24 carbons long primary chains.</text>
</comment>
<comment type="similarity">
    <text evidence="2 12">Belongs to the acyl-CoA dehydrogenase family.</text>
</comment>
<dbReference type="HOGENOM" id="CLU_1096554_0_0_1"/>
<dbReference type="PROSITE" id="PS00073">
    <property type="entry name" value="ACYL_COA_DH_2"/>
    <property type="match status" value="1"/>
</dbReference>
<dbReference type="InterPro" id="IPR006091">
    <property type="entry name" value="Acyl-CoA_Oxase/DH_mid-dom"/>
</dbReference>
<dbReference type="InterPro" id="IPR036250">
    <property type="entry name" value="AcylCo_DH-like_C"/>
</dbReference>
<dbReference type="VEuPathDB" id="VectorBase:ISCP_019323"/>
<dbReference type="EMBL" id="ABJB010652495">
    <property type="status" value="NOT_ANNOTATED_CDS"/>
    <property type="molecule type" value="Genomic_DNA"/>
</dbReference>
<feature type="non-terminal residue" evidence="15">
    <location>
        <position position="254"/>
    </location>
</feature>
<feature type="domain" description="Acyl-CoA dehydrogenase/oxidase C-terminal" evidence="13">
    <location>
        <begin position="167"/>
        <end position="246"/>
    </location>
</feature>
<dbReference type="STRING" id="6945.B7QC48"/>
<evidence type="ECO:0000256" key="9">
    <source>
        <dbReference type="ARBA" id="ARBA00046812"/>
    </source>
</evidence>
<dbReference type="VEuPathDB" id="VectorBase:ISCI024772"/>
<evidence type="ECO:0000256" key="8">
    <source>
        <dbReference type="ARBA" id="ARBA00045422"/>
    </source>
</evidence>
<reference evidence="15 17" key="1">
    <citation type="submission" date="2008-03" db="EMBL/GenBank/DDBJ databases">
        <title>Annotation of Ixodes scapularis.</title>
        <authorList>
            <consortium name="Ixodes scapularis Genome Project Consortium"/>
            <person name="Caler E."/>
            <person name="Hannick L.I."/>
            <person name="Bidwell S."/>
            <person name="Joardar V."/>
            <person name="Thiagarajan M."/>
            <person name="Amedeo P."/>
            <person name="Galinsky K.J."/>
            <person name="Schobel S."/>
            <person name="Inman J."/>
            <person name="Hostetler J."/>
            <person name="Miller J."/>
            <person name="Hammond M."/>
            <person name="Megy K."/>
            <person name="Lawson D."/>
            <person name="Kodira C."/>
            <person name="Sutton G."/>
            <person name="Meyer J."/>
            <person name="Hill C.A."/>
            <person name="Birren B."/>
            <person name="Nene V."/>
            <person name="Collins F."/>
            <person name="Alarcon-Chaidez F."/>
            <person name="Wikel S."/>
            <person name="Strausberg R."/>
        </authorList>
    </citation>
    <scope>NUCLEOTIDE SEQUENCE [LARGE SCALE GENOMIC DNA]</scope>
    <source>
        <strain evidence="17">Wikel</strain>
        <strain evidence="15">Wikel colony</strain>
    </source>
</reference>
<feature type="non-terminal residue" evidence="15">
    <location>
        <position position="1"/>
    </location>
</feature>
<evidence type="ECO:0000313" key="15">
    <source>
        <dbReference type="EMBL" id="EEC16420.1"/>
    </source>
</evidence>
<keyword evidence="12" id="KW-0560">Oxidoreductase</keyword>
<evidence type="ECO:0000313" key="17">
    <source>
        <dbReference type="Proteomes" id="UP000001555"/>
    </source>
</evidence>
<dbReference type="EMBL" id="DS904650">
    <property type="protein sequence ID" value="EEC16420.1"/>
    <property type="molecule type" value="Genomic_DNA"/>
</dbReference>
<evidence type="ECO:0000256" key="6">
    <source>
        <dbReference type="ARBA" id="ARBA00039034"/>
    </source>
</evidence>
<comment type="catalytic activity">
    <reaction evidence="11">
        <text>a very-long-chain 2,3-saturated fatty acyl-CoA + oxidized [electron-transfer flavoprotein] + H(+) = a very-long-chain (2E)-enoyl-CoA + reduced [electron-transfer flavoprotein]</text>
        <dbReference type="Rhea" id="RHEA:19181"/>
        <dbReference type="Rhea" id="RHEA-COMP:10685"/>
        <dbReference type="Rhea" id="RHEA-COMP:10686"/>
        <dbReference type="ChEBI" id="CHEBI:15378"/>
        <dbReference type="ChEBI" id="CHEBI:57692"/>
        <dbReference type="ChEBI" id="CHEBI:58307"/>
        <dbReference type="ChEBI" id="CHEBI:83724"/>
        <dbReference type="ChEBI" id="CHEBI:83728"/>
        <dbReference type="EC" id="1.3.8.9"/>
    </reaction>
    <physiologicalReaction direction="left-to-right" evidence="11">
        <dbReference type="Rhea" id="RHEA:19182"/>
    </physiologicalReaction>
</comment>
<dbReference type="SUPFAM" id="SSF47203">
    <property type="entry name" value="Acyl-CoA dehydrogenase C-terminal domain-like"/>
    <property type="match status" value="1"/>
</dbReference>
<dbReference type="InterPro" id="IPR009100">
    <property type="entry name" value="AcylCoA_DH/oxidase_NM_dom_sf"/>
</dbReference>
<dbReference type="InterPro" id="IPR046373">
    <property type="entry name" value="Acyl-CoA_Oxase/DH_mid-dom_sf"/>
</dbReference>
<dbReference type="PANTHER" id="PTHR43884:SF11">
    <property type="entry name" value="VERY LONG-CHAIN SPECIFIC ACYL-COA DEHYDROGENASE, MITOCHONDRIAL"/>
    <property type="match status" value="1"/>
</dbReference>
<dbReference type="InterPro" id="IPR009075">
    <property type="entry name" value="AcylCo_DH/oxidase_C"/>
</dbReference>
<dbReference type="InterPro" id="IPR006089">
    <property type="entry name" value="Acyl-CoA_DH_CS"/>
</dbReference>
<keyword evidence="5 12" id="KW-0274">FAD</keyword>
<evidence type="ECO:0000256" key="3">
    <source>
        <dbReference type="ARBA" id="ARBA00022630"/>
    </source>
</evidence>
<dbReference type="OrthoDB" id="2588832at2759"/>
<keyword evidence="4" id="KW-0702">S-nitrosylation</keyword>
<dbReference type="EnsemblMetazoa" id="ISCW024772-RA">
    <property type="protein sequence ID" value="ISCW024772-PA"/>
    <property type="gene ID" value="ISCW024772"/>
</dbReference>
<comment type="subunit">
    <text evidence="9">Homodimer. Homodimerizes after import into the mitochondrion.</text>
</comment>
<organism>
    <name type="scientific">Ixodes scapularis</name>
    <name type="common">Black-legged tick</name>
    <name type="synonym">Deer tick</name>
    <dbReference type="NCBI Taxonomy" id="6945"/>
    <lineage>
        <taxon>Eukaryota</taxon>
        <taxon>Metazoa</taxon>
        <taxon>Ecdysozoa</taxon>
        <taxon>Arthropoda</taxon>
        <taxon>Chelicerata</taxon>
        <taxon>Arachnida</taxon>
        <taxon>Acari</taxon>
        <taxon>Parasitiformes</taxon>
        <taxon>Ixodida</taxon>
        <taxon>Ixodoidea</taxon>
        <taxon>Ixodidae</taxon>
        <taxon>Ixodinae</taxon>
        <taxon>Ixodes</taxon>
    </lineage>
</organism>
<evidence type="ECO:0000256" key="4">
    <source>
        <dbReference type="ARBA" id="ARBA00022799"/>
    </source>
</evidence>
<dbReference type="Gene3D" id="2.40.110.10">
    <property type="entry name" value="Butyryl-CoA Dehydrogenase, subunit A, domain 2"/>
    <property type="match status" value="1"/>
</dbReference>
<evidence type="ECO:0000259" key="13">
    <source>
        <dbReference type="Pfam" id="PF00441"/>
    </source>
</evidence>
<keyword evidence="17" id="KW-1185">Reference proteome</keyword>
<keyword evidence="18" id="KW-1267">Proteomics identification</keyword>
<dbReference type="VEuPathDB" id="VectorBase:ISCW024772"/>
<dbReference type="Pfam" id="PF02770">
    <property type="entry name" value="Acyl-CoA_dh_M"/>
    <property type="match status" value="1"/>
</dbReference>
<dbReference type="EMBL" id="ABJB010931858">
    <property type="status" value="NOT_ANNOTATED_CDS"/>
    <property type="molecule type" value="Genomic_DNA"/>
</dbReference>
<dbReference type="Proteomes" id="UP000001555">
    <property type="component" value="Unassembled WGS sequence"/>
</dbReference>
<evidence type="ECO:0000259" key="14">
    <source>
        <dbReference type="Pfam" id="PF02770"/>
    </source>
</evidence>
<keyword evidence="3 12" id="KW-0285">Flavoprotein</keyword>
<dbReference type="Gene3D" id="1.20.140.10">
    <property type="entry name" value="Butyryl-CoA Dehydrogenase, subunit A, domain 3"/>
    <property type="match status" value="1"/>
</dbReference>
<reference evidence="16" key="2">
    <citation type="submission" date="2020-05" db="UniProtKB">
        <authorList>
            <consortium name="EnsemblMetazoa"/>
        </authorList>
    </citation>
    <scope>IDENTIFICATION</scope>
    <source>
        <strain evidence="16">wikel</strain>
    </source>
</reference>
<dbReference type="PaxDb" id="6945-B7QC48"/>
<dbReference type="EC" id="1.3.8.9" evidence="6"/>
<dbReference type="FunFam" id="2.40.110.10:FF:000006">
    <property type="entry name" value="very long-chain specific acyl-CoA dehydrogenase, mitochondrial"/>
    <property type="match status" value="1"/>
</dbReference>
<evidence type="ECO:0007829" key="18">
    <source>
        <dbReference type="PeptideAtlas" id="B7QC48"/>
    </source>
</evidence>
<evidence type="ECO:0000256" key="1">
    <source>
        <dbReference type="ARBA" id="ARBA00001974"/>
    </source>
</evidence>
<proteinExistence type="evidence at protein level"/>
<dbReference type="PANTHER" id="PTHR43884">
    <property type="entry name" value="ACYL-COA DEHYDROGENASE"/>
    <property type="match status" value="1"/>
</dbReference>
<comment type="cofactor">
    <cofactor evidence="1 12">
        <name>FAD</name>
        <dbReference type="ChEBI" id="CHEBI:57692"/>
    </cofactor>
</comment>
<evidence type="ECO:0000256" key="7">
    <source>
        <dbReference type="ARBA" id="ARBA00040902"/>
    </source>
</evidence>
<dbReference type="Pfam" id="PF00441">
    <property type="entry name" value="Acyl-CoA_dh_1"/>
    <property type="match status" value="1"/>
</dbReference>
<feature type="domain" description="Acyl-CoA oxidase/dehydrogenase middle" evidence="14">
    <location>
        <begin position="2"/>
        <end position="87"/>
    </location>
</feature>
<dbReference type="GO" id="GO:0017099">
    <property type="term" value="F:very-long-chain fatty acyl-CoA dehydrogenase activity"/>
    <property type="evidence" value="ECO:0007669"/>
    <property type="project" value="UniProtKB-EC"/>
</dbReference>
<dbReference type="SUPFAM" id="SSF56645">
    <property type="entry name" value="Acyl-CoA dehydrogenase NM domain-like"/>
    <property type="match status" value="1"/>
</dbReference>
<evidence type="ECO:0000256" key="12">
    <source>
        <dbReference type="RuleBase" id="RU362125"/>
    </source>
</evidence>
<protein>
    <recommendedName>
        <fullName evidence="7">Very long-chain specific acyl-CoA dehydrogenase, mitochondrial</fullName>
        <ecNumber evidence="6">1.3.8.9</ecNumber>
    </recommendedName>
</protein>
<dbReference type="AlphaFoldDB" id="B7QC48"/>
<evidence type="ECO:0000256" key="10">
    <source>
        <dbReference type="ARBA" id="ARBA00048086"/>
    </source>
</evidence>
<gene>
    <name evidence="15" type="ORF">IscW_ISCW024772</name>
</gene>
<evidence type="ECO:0000256" key="11">
    <source>
        <dbReference type="ARBA" id="ARBA00049050"/>
    </source>
</evidence>
<evidence type="ECO:0000256" key="5">
    <source>
        <dbReference type="ARBA" id="ARBA00022827"/>
    </source>
</evidence>